<dbReference type="Gene3D" id="3.30.470.20">
    <property type="entry name" value="ATP-grasp fold, B domain"/>
    <property type="match status" value="2"/>
</dbReference>
<dbReference type="PROSITE" id="PS50975">
    <property type="entry name" value="ATP_GRASP"/>
    <property type="match status" value="1"/>
</dbReference>
<comment type="similarity">
    <text evidence="5">Belongs to the acylphosphatase family.</text>
</comment>
<evidence type="ECO:0000256" key="5">
    <source>
        <dbReference type="RuleBase" id="RU004168"/>
    </source>
</evidence>
<dbReference type="Proteomes" id="UP000664293">
    <property type="component" value="Unassembled WGS sequence"/>
</dbReference>
<dbReference type="SUPFAM" id="SSF56059">
    <property type="entry name" value="Glutathione synthetase ATP-binding domain-like"/>
    <property type="match status" value="1"/>
</dbReference>
<comment type="catalytic activity">
    <reaction evidence="4">
        <text>an acyl phosphate + H2O = a carboxylate + phosphate + H(+)</text>
        <dbReference type="Rhea" id="RHEA:14965"/>
        <dbReference type="ChEBI" id="CHEBI:15377"/>
        <dbReference type="ChEBI" id="CHEBI:15378"/>
        <dbReference type="ChEBI" id="CHEBI:29067"/>
        <dbReference type="ChEBI" id="CHEBI:43474"/>
        <dbReference type="ChEBI" id="CHEBI:59918"/>
        <dbReference type="EC" id="3.6.1.7"/>
    </reaction>
</comment>
<dbReference type="InterPro" id="IPR001792">
    <property type="entry name" value="Acylphosphatase-like_dom"/>
</dbReference>
<evidence type="ECO:0000259" key="7">
    <source>
        <dbReference type="PROSITE" id="PS50975"/>
    </source>
</evidence>
<reference evidence="9 10" key="1">
    <citation type="submission" date="2020-12" db="EMBL/GenBank/DDBJ databases">
        <title>Oil enriched cultivation method for isolating marine PHA-producing bacteria.</title>
        <authorList>
            <person name="Zheng W."/>
            <person name="Yu S."/>
            <person name="Huang Y."/>
        </authorList>
    </citation>
    <scope>NUCLEOTIDE SEQUENCE [LARGE SCALE GENOMIC DNA]</scope>
    <source>
        <strain evidence="9 10">SN0-2</strain>
    </source>
</reference>
<dbReference type="EMBL" id="JAEKJR010000002">
    <property type="protein sequence ID" value="MBN8432024.1"/>
    <property type="molecule type" value="Genomic_DNA"/>
</dbReference>
<keyword evidence="3" id="KW-0547">Nucleotide-binding</keyword>
<evidence type="ECO:0000256" key="2">
    <source>
        <dbReference type="ARBA" id="ARBA00023211"/>
    </source>
</evidence>
<evidence type="ECO:0000313" key="10">
    <source>
        <dbReference type="Proteomes" id="UP000664293"/>
    </source>
</evidence>
<feature type="active site" evidence="4">
    <location>
        <position position="640"/>
    </location>
</feature>
<sequence>MHEMTGDQKAATDPTRSPGAAVGEDQGTATTADPGSRSAAQEALPVAAIMQACAENDYSSSPLLHSQDDIGIQLLCNAAVAKGLDVRYHRRLIFEVFNRQRRVIFRQNSPANSAVYTYCARQKHIAKQIMAAEGVPVPSGGVFQDYETALYFFQQAGVPVTVKPANGSSGLGVTSGVADEAEFANAWTFARKESRTVVVEQNIVGQDVRIIVIAGKAEAAYVREPAHVVGDGQHSIRVLVDKKNAVRKKNPSLRLDLIKRFDLLERKGISLDTVPAAGEKVQLASVANTSAGGETVQVFDHLHKDLLTTAERAARCFPGLVQVGVDLIQVAPSVWKAGSPRGYIIEVNSNPGICDAVFPSYGRAIDVPDRLIAQAFSPEGAGLATGHAEPVIALAESYASHHYEQVFSEGEASQVSLIQQAAYAQNVPVEPLSKNVFRLVGPTRQCLFLSGMPEGVRMVSRKVTRNRVWLDDILPASAGYKAANRQSLHRFRLLVIDGKLVSALLIRPGERGESSTRIEVGDLVHASVLPIIDQTLTAIFDPPFVGIDLYAADISRDMGEQPWQVTDAVCNPRLYWHHFPDQGDGRDVAGALVRSALKMEPRVQKVCERFVLRGAVQGVGFRRWLKNKALLHSISGWARNRQQNDVGILEAVLEGTPAAIDSLDALCRQGPDLARVESVERSEQPCTGKTRFNIIG</sequence>
<keyword evidence="3" id="KW-0067">ATP-binding</keyword>
<evidence type="ECO:0000313" key="9">
    <source>
        <dbReference type="EMBL" id="MBN8432024.1"/>
    </source>
</evidence>
<dbReference type="SUPFAM" id="SSF54975">
    <property type="entry name" value="Acylphosphatase/BLUF domain-like"/>
    <property type="match status" value="1"/>
</dbReference>
<feature type="domain" description="ATP-grasp" evidence="7">
    <location>
        <begin position="127"/>
        <end position="376"/>
    </location>
</feature>
<dbReference type="InterPro" id="IPR011761">
    <property type="entry name" value="ATP-grasp"/>
</dbReference>
<keyword evidence="1" id="KW-0436">Ligase</keyword>
<dbReference type="PANTHER" id="PTHR21621">
    <property type="entry name" value="RIBOSOMAL PROTEIN S6 MODIFICATION PROTEIN"/>
    <property type="match status" value="1"/>
</dbReference>
<protein>
    <recommendedName>
        <fullName evidence="4">acylphosphatase</fullName>
        <ecNumber evidence="4">3.6.1.7</ecNumber>
    </recommendedName>
</protein>
<dbReference type="InterPro" id="IPR017968">
    <property type="entry name" value="Acylphosphatase_CS"/>
</dbReference>
<dbReference type="InterPro" id="IPR011095">
    <property type="entry name" value="Dala_Dala_lig_C"/>
</dbReference>
<dbReference type="RefSeq" id="WP_207003272.1">
    <property type="nucleotide sequence ID" value="NZ_JAEKJR010000002.1"/>
</dbReference>
<dbReference type="Pfam" id="PF07478">
    <property type="entry name" value="Dala_Dala_lig_C"/>
    <property type="match status" value="1"/>
</dbReference>
<feature type="region of interest" description="Disordered" evidence="6">
    <location>
        <begin position="1"/>
        <end position="40"/>
    </location>
</feature>
<comment type="caution">
    <text evidence="9">The sequence shown here is derived from an EMBL/GenBank/DDBJ whole genome shotgun (WGS) entry which is preliminary data.</text>
</comment>
<evidence type="ECO:0000256" key="1">
    <source>
        <dbReference type="ARBA" id="ARBA00022598"/>
    </source>
</evidence>
<keyword evidence="10" id="KW-1185">Reference proteome</keyword>
<dbReference type="InterPro" id="IPR036046">
    <property type="entry name" value="Acylphosphatase-like_dom_sf"/>
</dbReference>
<keyword evidence="4" id="KW-0378">Hydrolase</keyword>
<accession>A0ABS3E9R4</accession>
<dbReference type="Gene3D" id="3.30.70.100">
    <property type="match status" value="1"/>
</dbReference>
<evidence type="ECO:0000259" key="8">
    <source>
        <dbReference type="PROSITE" id="PS51160"/>
    </source>
</evidence>
<dbReference type="PROSITE" id="PS00150">
    <property type="entry name" value="ACYLPHOSPHATASE_1"/>
    <property type="match status" value="1"/>
</dbReference>
<organism evidence="9 10">
    <name type="scientific">Microbulbifer salipaludis</name>
    <dbReference type="NCBI Taxonomy" id="187980"/>
    <lineage>
        <taxon>Bacteria</taxon>
        <taxon>Pseudomonadati</taxon>
        <taxon>Pseudomonadota</taxon>
        <taxon>Gammaproteobacteria</taxon>
        <taxon>Cellvibrionales</taxon>
        <taxon>Microbulbiferaceae</taxon>
        <taxon>Microbulbifer</taxon>
    </lineage>
</organism>
<dbReference type="EC" id="3.6.1.7" evidence="4"/>
<name>A0ABS3E9R4_9GAMM</name>
<evidence type="ECO:0000256" key="4">
    <source>
        <dbReference type="PROSITE-ProRule" id="PRU00520"/>
    </source>
</evidence>
<feature type="domain" description="Acylphosphatase-like" evidence="8">
    <location>
        <begin position="607"/>
        <end position="696"/>
    </location>
</feature>
<gene>
    <name evidence="9" type="ORF">JF535_14320</name>
</gene>
<dbReference type="PANTHER" id="PTHR21621:SF0">
    <property type="entry name" value="BETA-CITRYLGLUTAMATE SYNTHASE B-RELATED"/>
    <property type="match status" value="1"/>
</dbReference>
<proteinExistence type="inferred from homology"/>
<evidence type="ECO:0000256" key="6">
    <source>
        <dbReference type="SAM" id="MobiDB-lite"/>
    </source>
</evidence>
<dbReference type="Pfam" id="PF00708">
    <property type="entry name" value="Acylphosphatase"/>
    <property type="match status" value="1"/>
</dbReference>
<feature type="active site" evidence="4">
    <location>
        <position position="622"/>
    </location>
</feature>
<evidence type="ECO:0000256" key="3">
    <source>
        <dbReference type="PROSITE-ProRule" id="PRU00409"/>
    </source>
</evidence>
<keyword evidence="2" id="KW-0464">Manganese</keyword>
<dbReference type="PROSITE" id="PS51160">
    <property type="entry name" value="ACYLPHOSPHATASE_3"/>
    <property type="match status" value="1"/>
</dbReference>